<gene>
    <name evidence="3" type="ORF">CPM_0058</name>
    <name evidence="2" type="ORF">CSP5_0089</name>
</gene>
<keyword evidence="1" id="KW-1133">Transmembrane helix</keyword>
<dbReference type="Proteomes" id="UP000195607">
    <property type="component" value="Chromosome I"/>
</dbReference>
<protein>
    <submittedName>
        <fullName evidence="2">Multipass membrane protein</fullName>
    </submittedName>
</protein>
<dbReference type="AlphaFoldDB" id="A0A1N5S5Q6"/>
<feature type="transmembrane region" description="Helical" evidence="1">
    <location>
        <begin position="99"/>
        <end position="120"/>
    </location>
</feature>
<dbReference type="EMBL" id="LT719092">
    <property type="protein sequence ID" value="SJK83960.1"/>
    <property type="molecule type" value="Genomic_DNA"/>
</dbReference>
<evidence type="ECO:0000313" key="5">
    <source>
        <dbReference type="Proteomes" id="UP000195607"/>
    </source>
</evidence>
<reference evidence="4" key="3">
    <citation type="submission" date="2016-06" db="EMBL/GenBank/DDBJ databases">
        <authorList>
            <person name="Toshchakov V.S."/>
        </authorList>
    </citation>
    <scope>NUCLEOTIDE SEQUENCE [LARGE SCALE GENOMIC DNA]</scope>
    <source>
        <strain>PM4 (JCM 30641</strain>
        <strain evidence="4">\VKM B-2940)</strain>
    </source>
</reference>
<keyword evidence="1" id="KW-0812">Transmembrane</keyword>
<dbReference type="Proteomes" id="UP000187822">
    <property type="component" value="Chromosome I"/>
</dbReference>
<evidence type="ECO:0000313" key="2">
    <source>
        <dbReference type="EMBL" id="SIM31316.1"/>
    </source>
</evidence>
<keyword evidence="4" id="KW-1185">Reference proteome</keyword>
<accession>A0A1N5S5Q6</accession>
<feature type="transmembrane region" description="Helical" evidence="1">
    <location>
        <begin position="57"/>
        <end position="78"/>
    </location>
</feature>
<keyword evidence="1" id="KW-0472">Membrane</keyword>
<dbReference type="EMBL" id="LT671858">
    <property type="protein sequence ID" value="SIM31316.1"/>
    <property type="molecule type" value="Genomic_DNA"/>
</dbReference>
<evidence type="ECO:0000313" key="3">
    <source>
        <dbReference type="EMBL" id="SJK83960.1"/>
    </source>
</evidence>
<name>A0A1N5S5Q6_9ARCH</name>
<reference evidence="3" key="2">
    <citation type="submission" date="2016-06" db="EMBL/GenBank/DDBJ databases">
        <authorList>
            <person name="Olsen C.W."/>
            <person name="Carey S."/>
            <person name="Hinshaw L."/>
            <person name="Karasin A.I."/>
        </authorList>
    </citation>
    <scope>NUCLEOTIDE SEQUENCE [LARGE SCALE GENOMIC DNA]</scope>
    <source>
        <strain evidence="3">PM4</strain>
    </source>
</reference>
<proteinExistence type="predicted"/>
<sequence length="177" mass="20401">MRNNNLRYYSITYLFHLNGGIRGIFFSRGSLDFYISLLIVSILTLFHKLHPMSTTEVIFVIGLDVALLGLILATYAIIYSIQDENYLSALIASRNYQYLLFQTSWSSYWIFLSIPLFGFIEMVYYNVTIQALALFAIIYGFLGTFVLITKALRKIAITAARKSEKLMKSWEEAEKNN</sequence>
<organism evidence="2 5">
    <name type="scientific">Cuniculiplasma divulgatum</name>
    <dbReference type="NCBI Taxonomy" id="1673428"/>
    <lineage>
        <taxon>Archaea</taxon>
        <taxon>Methanobacteriati</taxon>
        <taxon>Thermoplasmatota</taxon>
        <taxon>Thermoplasmata</taxon>
        <taxon>Thermoplasmatales</taxon>
        <taxon>Cuniculiplasmataceae</taxon>
        <taxon>Cuniculiplasma</taxon>
    </lineage>
</organism>
<reference evidence="2 5" key="1">
    <citation type="submission" date="2016-04" db="EMBL/GenBank/DDBJ databases">
        <authorList>
            <person name="Evans L.H."/>
            <person name="Alamgir A."/>
            <person name="Owens N."/>
            <person name="Weber N.D."/>
            <person name="Virtaneva K."/>
            <person name="Barbian K."/>
            <person name="Babar A."/>
            <person name="Rosenke K."/>
        </authorList>
    </citation>
    <scope>NUCLEOTIDE SEQUENCE [LARGE SCALE GENOMIC DNA]</scope>
    <source>
        <strain evidence="2">S5</strain>
        <strain evidence="5">S5(T) (JCM 30642 \VKM B-2941)</strain>
    </source>
</reference>
<evidence type="ECO:0000256" key="1">
    <source>
        <dbReference type="SAM" id="Phobius"/>
    </source>
</evidence>
<dbReference type="KEGG" id="cdiv:CPM_0058"/>
<feature type="transmembrane region" description="Helical" evidence="1">
    <location>
        <begin position="33"/>
        <end position="51"/>
    </location>
</feature>
<feature type="transmembrane region" description="Helical" evidence="1">
    <location>
        <begin position="132"/>
        <end position="152"/>
    </location>
</feature>
<evidence type="ECO:0000313" key="4">
    <source>
        <dbReference type="Proteomes" id="UP000187822"/>
    </source>
</evidence>